<evidence type="ECO:0000256" key="6">
    <source>
        <dbReference type="ARBA" id="ARBA00022989"/>
    </source>
</evidence>
<organism evidence="11 12">
    <name type="scientific">Nocardioides eburneiflavus</name>
    <dbReference type="NCBI Taxonomy" id="2518372"/>
    <lineage>
        <taxon>Bacteria</taxon>
        <taxon>Bacillati</taxon>
        <taxon>Actinomycetota</taxon>
        <taxon>Actinomycetes</taxon>
        <taxon>Propionibacteriales</taxon>
        <taxon>Nocardioidaceae</taxon>
        <taxon>Nocardioides</taxon>
    </lineage>
</organism>
<keyword evidence="12" id="KW-1185">Reference proteome</keyword>
<evidence type="ECO:0000256" key="3">
    <source>
        <dbReference type="ARBA" id="ARBA00022475"/>
    </source>
</evidence>
<dbReference type="FunFam" id="1.10.3720.10:FF:000006">
    <property type="entry name" value="Glutamate/aspartate ABC transporter, permease protein GltK"/>
    <property type="match status" value="1"/>
</dbReference>
<dbReference type="AlphaFoldDB" id="A0A4Z1C4I0"/>
<feature type="transmembrane region" description="Helical" evidence="8">
    <location>
        <begin position="33"/>
        <end position="54"/>
    </location>
</feature>
<comment type="caution">
    <text evidence="11">The sequence shown here is derived from an EMBL/GenBank/DDBJ whole genome shotgun (WGS) entry which is preliminary data.</text>
</comment>
<keyword evidence="2 8" id="KW-0813">Transport</keyword>
<keyword evidence="6 8" id="KW-1133">Transmembrane helix</keyword>
<evidence type="ECO:0000256" key="4">
    <source>
        <dbReference type="ARBA" id="ARBA00022692"/>
    </source>
</evidence>
<dbReference type="GO" id="GO:0022857">
    <property type="term" value="F:transmembrane transporter activity"/>
    <property type="evidence" value="ECO:0007669"/>
    <property type="project" value="InterPro"/>
</dbReference>
<feature type="region of interest" description="Disordered" evidence="9">
    <location>
        <begin position="292"/>
        <end position="315"/>
    </location>
</feature>
<keyword evidence="4 8" id="KW-0812">Transmembrane</keyword>
<proteinExistence type="inferred from homology"/>
<evidence type="ECO:0000313" key="12">
    <source>
        <dbReference type="Proteomes" id="UP000297496"/>
    </source>
</evidence>
<evidence type="ECO:0000313" key="11">
    <source>
        <dbReference type="EMBL" id="TGN65204.1"/>
    </source>
</evidence>
<dbReference type="OrthoDB" id="9814902at2"/>
<feature type="transmembrane region" description="Helical" evidence="8">
    <location>
        <begin position="262"/>
        <end position="281"/>
    </location>
</feature>
<evidence type="ECO:0000256" key="1">
    <source>
        <dbReference type="ARBA" id="ARBA00004651"/>
    </source>
</evidence>
<dbReference type="GO" id="GO:0043190">
    <property type="term" value="C:ATP-binding cassette (ABC) transporter complex"/>
    <property type="evidence" value="ECO:0007669"/>
    <property type="project" value="InterPro"/>
</dbReference>
<feature type="transmembrane region" description="Helical" evidence="8">
    <location>
        <begin position="74"/>
        <end position="99"/>
    </location>
</feature>
<comment type="similarity">
    <text evidence="8">Belongs to the binding-protein-dependent transport system permease family.</text>
</comment>
<reference evidence="11 12" key="1">
    <citation type="submission" date="2019-04" db="EMBL/GenBank/DDBJ databases">
        <title>Three New Species of Nocardioides, Nocardioides euryhalodurans sp. nov., Nocardioides seonyuensis sp. nov. and Nocardioides eburneoflavus sp. nov. Isolated from Soil.</title>
        <authorList>
            <person name="Roh S.G."/>
            <person name="Lee C."/>
            <person name="Kim M.-K."/>
            <person name="Kim S.B."/>
        </authorList>
    </citation>
    <scope>NUCLEOTIDE SEQUENCE [LARGE SCALE GENOMIC DNA]</scope>
    <source>
        <strain evidence="11 12">MMS17-SY213</strain>
    </source>
</reference>
<dbReference type="SUPFAM" id="SSF161098">
    <property type="entry name" value="MetI-like"/>
    <property type="match status" value="1"/>
</dbReference>
<dbReference type="CDD" id="cd06261">
    <property type="entry name" value="TM_PBP2"/>
    <property type="match status" value="1"/>
</dbReference>
<name>A0A4Z1C4I0_9ACTN</name>
<keyword evidence="5" id="KW-0029">Amino-acid transport</keyword>
<evidence type="ECO:0000256" key="9">
    <source>
        <dbReference type="SAM" id="MobiDB-lite"/>
    </source>
</evidence>
<gene>
    <name evidence="11" type="ORF">EXE59_15480</name>
</gene>
<dbReference type="InterPro" id="IPR000515">
    <property type="entry name" value="MetI-like"/>
</dbReference>
<dbReference type="EMBL" id="SRRO01000001">
    <property type="protein sequence ID" value="TGN65204.1"/>
    <property type="molecule type" value="Genomic_DNA"/>
</dbReference>
<dbReference type="PANTHER" id="PTHR30614">
    <property type="entry name" value="MEMBRANE COMPONENT OF AMINO ACID ABC TRANSPORTER"/>
    <property type="match status" value="1"/>
</dbReference>
<dbReference type="InterPro" id="IPR043429">
    <property type="entry name" value="ArtM/GltK/GlnP/TcyL/YhdX-like"/>
</dbReference>
<comment type="subcellular location">
    <subcellularLocation>
        <location evidence="1 8">Cell membrane</location>
        <topology evidence="1 8">Multi-pass membrane protein</topology>
    </subcellularLocation>
</comment>
<evidence type="ECO:0000259" key="10">
    <source>
        <dbReference type="PROSITE" id="PS50928"/>
    </source>
</evidence>
<dbReference type="GO" id="GO:0006865">
    <property type="term" value="P:amino acid transport"/>
    <property type="evidence" value="ECO:0007669"/>
    <property type="project" value="UniProtKB-KW"/>
</dbReference>
<evidence type="ECO:0000256" key="5">
    <source>
        <dbReference type="ARBA" id="ARBA00022970"/>
    </source>
</evidence>
<dbReference type="InterPro" id="IPR010065">
    <property type="entry name" value="AA_ABC_transptr_permease_3TM"/>
</dbReference>
<keyword evidence="3" id="KW-1003">Cell membrane</keyword>
<evidence type="ECO:0000256" key="7">
    <source>
        <dbReference type="ARBA" id="ARBA00023136"/>
    </source>
</evidence>
<keyword evidence="7 8" id="KW-0472">Membrane</keyword>
<dbReference type="Proteomes" id="UP000297496">
    <property type="component" value="Unassembled WGS sequence"/>
</dbReference>
<dbReference type="Pfam" id="PF00528">
    <property type="entry name" value="BPD_transp_1"/>
    <property type="match status" value="1"/>
</dbReference>
<accession>A0A4Z1C4I0</accession>
<dbReference type="NCBIfam" id="TIGR01726">
    <property type="entry name" value="HEQRo_perm_3TM"/>
    <property type="match status" value="1"/>
</dbReference>
<evidence type="ECO:0000256" key="2">
    <source>
        <dbReference type="ARBA" id="ARBA00022448"/>
    </source>
</evidence>
<evidence type="ECO:0000256" key="8">
    <source>
        <dbReference type="RuleBase" id="RU363032"/>
    </source>
</evidence>
<protein>
    <submittedName>
        <fullName evidence="11">Amino acid ABC transporter permease</fullName>
    </submittedName>
</protein>
<dbReference type="InterPro" id="IPR035906">
    <property type="entry name" value="MetI-like_sf"/>
</dbReference>
<dbReference type="Gene3D" id="1.10.3720.10">
    <property type="entry name" value="MetI-like"/>
    <property type="match status" value="1"/>
</dbReference>
<feature type="domain" description="ABC transmembrane type-1" evidence="10">
    <location>
        <begin position="77"/>
        <end position="283"/>
    </location>
</feature>
<sequence length="315" mass="34667">MTYTTDPVRSDRDKQSNGALDATVKPRVHRRGVLEYVAWFLCALVAFGVVRTLLTNENYQWDVVAQYVTADTVLRGLVMTVVLTVVCMTLGALLGLVLAVMRVSPLRPVRILASGYLTFFRGTPVLVQLIFWFNIAALYPNLAIGIPFTGISQDVDVNRLISATTAAIVGLSLNQAAYQAEIFRGGFASVDKGQIEAADSLGMSRMTKLRRVIVPQSMPTIVPATGNQFIGMFKETSLVSVLGVGELLQSVQLIYARTYQTIPLLIVACLWYLLMTLLLSYPQSRIEKRFSRTRERVSNGPAAGPLQTELMGEAR</sequence>
<dbReference type="PANTHER" id="PTHR30614:SF0">
    <property type="entry name" value="L-CYSTINE TRANSPORT SYSTEM PERMEASE PROTEIN TCYL"/>
    <property type="match status" value="1"/>
</dbReference>
<dbReference type="PROSITE" id="PS50928">
    <property type="entry name" value="ABC_TM1"/>
    <property type="match status" value="1"/>
</dbReference>